<dbReference type="AlphaFoldDB" id="A0AAV7UY37"/>
<protein>
    <submittedName>
        <fullName evidence="2">Uncharacterized protein</fullName>
    </submittedName>
</protein>
<evidence type="ECO:0000313" key="2">
    <source>
        <dbReference type="EMBL" id="KAJ1192923.1"/>
    </source>
</evidence>
<dbReference type="EMBL" id="JANPWB010000004">
    <property type="protein sequence ID" value="KAJ1192923.1"/>
    <property type="molecule type" value="Genomic_DNA"/>
</dbReference>
<organism evidence="2 3">
    <name type="scientific">Pleurodeles waltl</name>
    <name type="common">Iberian ribbed newt</name>
    <dbReference type="NCBI Taxonomy" id="8319"/>
    <lineage>
        <taxon>Eukaryota</taxon>
        <taxon>Metazoa</taxon>
        <taxon>Chordata</taxon>
        <taxon>Craniata</taxon>
        <taxon>Vertebrata</taxon>
        <taxon>Euteleostomi</taxon>
        <taxon>Amphibia</taxon>
        <taxon>Batrachia</taxon>
        <taxon>Caudata</taxon>
        <taxon>Salamandroidea</taxon>
        <taxon>Salamandridae</taxon>
        <taxon>Pleurodelinae</taxon>
        <taxon>Pleurodeles</taxon>
    </lineage>
</organism>
<reference evidence="2" key="1">
    <citation type="journal article" date="2022" name="bioRxiv">
        <title>Sequencing and chromosome-scale assembly of the giantPleurodeles waltlgenome.</title>
        <authorList>
            <person name="Brown T."/>
            <person name="Elewa A."/>
            <person name="Iarovenko S."/>
            <person name="Subramanian E."/>
            <person name="Araus A.J."/>
            <person name="Petzold A."/>
            <person name="Susuki M."/>
            <person name="Suzuki K.-i.T."/>
            <person name="Hayashi T."/>
            <person name="Toyoda A."/>
            <person name="Oliveira C."/>
            <person name="Osipova E."/>
            <person name="Leigh N.D."/>
            <person name="Simon A."/>
            <person name="Yun M.H."/>
        </authorList>
    </citation>
    <scope>NUCLEOTIDE SEQUENCE</scope>
    <source>
        <strain evidence="2">20211129_DDA</strain>
        <tissue evidence="2">Liver</tissue>
    </source>
</reference>
<gene>
    <name evidence="2" type="ORF">NDU88_002229</name>
</gene>
<keyword evidence="3" id="KW-1185">Reference proteome</keyword>
<comment type="caution">
    <text evidence="2">The sequence shown here is derived from an EMBL/GenBank/DDBJ whole genome shotgun (WGS) entry which is preliminary data.</text>
</comment>
<evidence type="ECO:0000256" key="1">
    <source>
        <dbReference type="SAM" id="MobiDB-lite"/>
    </source>
</evidence>
<sequence>MPAHLRAGRCSRLWAIAVPGTKPLLLLGVPGARGPWDQGTSTGTMEQARGPWRPARKLSRESSAPGELTRRRRKRRGSPDAQRQR</sequence>
<name>A0AAV7UY37_PLEWA</name>
<feature type="region of interest" description="Disordered" evidence="1">
    <location>
        <begin position="32"/>
        <end position="85"/>
    </location>
</feature>
<proteinExistence type="predicted"/>
<evidence type="ECO:0000313" key="3">
    <source>
        <dbReference type="Proteomes" id="UP001066276"/>
    </source>
</evidence>
<dbReference type="Proteomes" id="UP001066276">
    <property type="component" value="Chromosome 2_2"/>
</dbReference>
<accession>A0AAV7UY37</accession>